<evidence type="ECO:0000313" key="6">
    <source>
        <dbReference type="Proteomes" id="UP000244810"/>
    </source>
</evidence>
<dbReference type="EMBL" id="QDDR01000012">
    <property type="protein sequence ID" value="PVE45768.1"/>
    <property type="molecule type" value="Genomic_DNA"/>
</dbReference>
<feature type="domain" description="HTH marR-type" evidence="4">
    <location>
        <begin position="13"/>
        <end position="146"/>
    </location>
</feature>
<evidence type="ECO:0000256" key="1">
    <source>
        <dbReference type="ARBA" id="ARBA00023015"/>
    </source>
</evidence>
<dbReference type="RefSeq" id="WP_107754249.1">
    <property type="nucleotide sequence ID" value="NZ_QBKF01000012.1"/>
</dbReference>
<dbReference type="SMART" id="SM00347">
    <property type="entry name" value="HTH_MARR"/>
    <property type="match status" value="1"/>
</dbReference>
<accession>A0A2T7UMA3</accession>
<dbReference type="Pfam" id="PF12802">
    <property type="entry name" value="MarR_2"/>
    <property type="match status" value="1"/>
</dbReference>
<dbReference type="AlphaFoldDB" id="A0A2T7UMA3"/>
<dbReference type="OrthoDB" id="7559832at2"/>
<keyword evidence="2" id="KW-0238">DNA-binding</keyword>
<keyword evidence="1" id="KW-0805">Transcription regulation</keyword>
<evidence type="ECO:0000256" key="3">
    <source>
        <dbReference type="ARBA" id="ARBA00023163"/>
    </source>
</evidence>
<evidence type="ECO:0000256" key="2">
    <source>
        <dbReference type="ARBA" id="ARBA00023125"/>
    </source>
</evidence>
<proteinExistence type="predicted"/>
<dbReference type="PANTHER" id="PTHR42756">
    <property type="entry name" value="TRANSCRIPTIONAL REGULATOR, MARR"/>
    <property type="match status" value="1"/>
</dbReference>
<evidence type="ECO:0000313" key="5">
    <source>
        <dbReference type="EMBL" id="PVE45768.1"/>
    </source>
</evidence>
<evidence type="ECO:0000259" key="4">
    <source>
        <dbReference type="PROSITE" id="PS50995"/>
    </source>
</evidence>
<dbReference type="InterPro" id="IPR036390">
    <property type="entry name" value="WH_DNA-bd_sf"/>
</dbReference>
<dbReference type="InterPro" id="IPR036388">
    <property type="entry name" value="WH-like_DNA-bd_sf"/>
</dbReference>
<dbReference type="InterPro" id="IPR000835">
    <property type="entry name" value="HTH_MarR-typ"/>
</dbReference>
<dbReference type="PROSITE" id="PS50995">
    <property type="entry name" value="HTH_MARR_2"/>
    <property type="match status" value="1"/>
</dbReference>
<dbReference type="SUPFAM" id="SSF46785">
    <property type="entry name" value="Winged helix' DNA-binding domain"/>
    <property type="match status" value="1"/>
</dbReference>
<keyword evidence="6" id="KW-1185">Reference proteome</keyword>
<sequence>MAKSDIESAIELRLPLPLLVFQLHSLLNAQARALISKRGNLSLAQWRVLRLISLDVAHTSTALRKLMGIDKSQFSKEISQLIADGYVTSAPYEADRRQQLLAMTDKGHAAYARIAPALDARQAHLMGALTDTQRNVMFEAIKALAEAAQRHDFDTDEEDNA</sequence>
<reference evidence="5 6" key="1">
    <citation type="journal article" date="2011" name="Syst. Appl. Microbiol.">
        <title>Defluviimonas denitrificans gen. nov., sp. nov., and Pararhodobacter aggregans gen. nov., sp. nov., non-phototrophic Rhodobacteraceae from the biofilter of a marine aquaculture.</title>
        <authorList>
            <person name="Foesel B.U."/>
            <person name="Drake H.L."/>
            <person name="Schramm A."/>
        </authorList>
    </citation>
    <scope>NUCLEOTIDE SEQUENCE [LARGE SCALE GENOMIC DNA]</scope>
    <source>
        <strain evidence="5 6">D1-19</strain>
    </source>
</reference>
<dbReference type="Proteomes" id="UP000244810">
    <property type="component" value="Unassembled WGS sequence"/>
</dbReference>
<dbReference type="GO" id="GO:0003677">
    <property type="term" value="F:DNA binding"/>
    <property type="evidence" value="ECO:0007669"/>
    <property type="project" value="UniProtKB-KW"/>
</dbReference>
<organism evidence="5 6">
    <name type="scientific">Pararhodobacter aggregans</name>
    <dbReference type="NCBI Taxonomy" id="404875"/>
    <lineage>
        <taxon>Bacteria</taxon>
        <taxon>Pseudomonadati</taxon>
        <taxon>Pseudomonadota</taxon>
        <taxon>Alphaproteobacteria</taxon>
        <taxon>Rhodobacterales</taxon>
        <taxon>Paracoccaceae</taxon>
        <taxon>Pararhodobacter</taxon>
    </lineage>
</organism>
<dbReference type="GO" id="GO:0003700">
    <property type="term" value="F:DNA-binding transcription factor activity"/>
    <property type="evidence" value="ECO:0007669"/>
    <property type="project" value="InterPro"/>
</dbReference>
<dbReference type="PANTHER" id="PTHR42756:SF1">
    <property type="entry name" value="TRANSCRIPTIONAL REPRESSOR OF EMRAB OPERON"/>
    <property type="match status" value="1"/>
</dbReference>
<comment type="caution">
    <text evidence="5">The sequence shown here is derived from an EMBL/GenBank/DDBJ whole genome shotgun (WGS) entry which is preliminary data.</text>
</comment>
<name>A0A2T7UMA3_9RHOB</name>
<protein>
    <submittedName>
        <fullName evidence="5">MarR family transcriptional regulator</fullName>
    </submittedName>
</protein>
<keyword evidence="3" id="KW-0804">Transcription</keyword>
<dbReference type="Gene3D" id="1.10.10.10">
    <property type="entry name" value="Winged helix-like DNA-binding domain superfamily/Winged helix DNA-binding domain"/>
    <property type="match status" value="1"/>
</dbReference>
<gene>
    <name evidence="5" type="ORF">DDE23_19890</name>
</gene>